<dbReference type="NCBIfam" id="TIGR04409">
    <property type="entry name" value="LptC_YrbK"/>
    <property type="match status" value="1"/>
</dbReference>
<proteinExistence type="predicted"/>
<evidence type="ECO:0000256" key="4">
    <source>
        <dbReference type="ARBA" id="ARBA00022989"/>
    </source>
</evidence>
<organism evidence="6 7">
    <name type="scientific">Micavibrio aeruginosavorus</name>
    <dbReference type="NCBI Taxonomy" id="349221"/>
    <lineage>
        <taxon>Bacteria</taxon>
        <taxon>Pseudomonadati</taxon>
        <taxon>Bdellovibrionota</taxon>
        <taxon>Bdellovibrionia</taxon>
        <taxon>Bdellovibrionales</taxon>
        <taxon>Pseudobdellovibrionaceae</taxon>
        <taxon>Micavibrio</taxon>
    </lineage>
</organism>
<keyword evidence="2" id="KW-0997">Cell inner membrane</keyword>
<dbReference type="Proteomes" id="UP000595362">
    <property type="component" value="Chromosome"/>
</dbReference>
<dbReference type="GO" id="GO:0030288">
    <property type="term" value="C:outer membrane-bounded periplasmic space"/>
    <property type="evidence" value="ECO:0007669"/>
    <property type="project" value="TreeGrafter"/>
</dbReference>
<protein>
    <submittedName>
        <fullName evidence="6">LPS export ABC transporter periplasmic protein LptC</fullName>
    </submittedName>
</protein>
<dbReference type="Gene3D" id="2.60.450.10">
    <property type="entry name" value="Lipopolysaccharide (LPS) transport protein A like domain"/>
    <property type="match status" value="1"/>
</dbReference>
<evidence type="ECO:0000256" key="2">
    <source>
        <dbReference type="ARBA" id="ARBA00022519"/>
    </source>
</evidence>
<dbReference type="InterPro" id="IPR052363">
    <property type="entry name" value="LPS_export_LptC"/>
</dbReference>
<sequence length="225" mass="24784">MSGYPLQKRLRAQRLGRLMQQARQPVKAGRSYTRFVKTMRLILPMAALLVMAVVMAWPKMEQSITPLTPESVSQTPQTVTQNELINPRFEGADLQNNPYVLIAQRATQSAQNPDILLLESPSGDITLGAEEKLAITAQKGTYRQNASKLLLEGQVRLMHSNGYIMDTNRLSIDIKAQESRTDQPVTISGPAAALKATGMDARNSEGLIIFTGPATLILKERLEGL</sequence>
<evidence type="ECO:0000313" key="7">
    <source>
        <dbReference type="Proteomes" id="UP000595362"/>
    </source>
</evidence>
<dbReference type="PANTHER" id="PTHR37481:SF1">
    <property type="entry name" value="LIPOPOLYSACCHARIDE EXPORT SYSTEM PROTEIN LPTC"/>
    <property type="match status" value="1"/>
</dbReference>
<name>A0A7T5UGF9_9BACT</name>
<keyword evidence="3" id="KW-0812">Transmembrane</keyword>
<dbReference type="GO" id="GO:0017089">
    <property type="term" value="F:glycolipid transfer activity"/>
    <property type="evidence" value="ECO:0007669"/>
    <property type="project" value="TreeGrafter"/>
</dbReference>
<keyword evidence="1" id="KW-1003">Cell membrane</keyword>
<dbReference type="Pfam" id="PF06835">
    <property type="entry name" value="LptC"/>
    <property type="match status" value="1"/>
</dbReference>
<evidence type="ECO:0000256" key="5">
    <source>
        <dbReference type="ARBA" id="ARBA00023136"/>
    </source>
</evidence>
<keyword evidence="5" id="KW-0472">Membrane</keyword>
<dbReference type="EMBL" id="CP066681">
    <property type="protein sequence ID" value="QQG36229.1"/>
    <property type="molecule type" value="Genomic_DNA"/>
</dbReference>
<evidence type="ECO:0000313" key="6">
    <source>
        <dbReference type="EMBL" id="QQG36229.1"/>
    </source>
</evidence>
<evidence type="ECO:0000256" key="1">
    <source>
        <dbReference type="ARBA" id="ARBA00022475"/>
    </source>
</evidence>
<dbReference type="GO" id="GO:0005886">
    <property type="term" value="C:plasma membrane"/>
    <property type="evidence" value="ECO:0007669"/>
    <property type="project" value="InterPro"/>
</dbReference>
<dbReference type="InterPro" id="IPR010664">
    <property type="entry name" value="LipoPS_assembly_LptC-rel"/>
</dbReference>
<accession>A0A7T5UGF9</accession>
<dbReference type="AlphaFoldDB" id="A0A7T5UGF9"/>
<gene>
    <name evidence="6" type="primary">lptC</name>
    <name evidence="6" type="ORF">HYS17_00090</name>
</gene>
<reference evidence="6 7" key="1">
    <citation type="submission" date="2020-07" db="EMBL/GenBank/DDBJ databases">
        <title>Huge and variable diversity of episymbiotic CPR bacteria and DPANN archaea in groundwater ecosystems.</title>
        <authorList>
            <person name="He C.Y."/>
            <person name="Keren R."/>
            <person name="Whittaker M."/>
            <person name="Farag I.F."/>
            <person name="Doudna J."/>
            <person name="Cate J.H.D."/>
            <person name="Banfield J.F."/>
        </authorList>
    </citation>
    <scope>NUCLEOTIDE SEQUENCE [LARGE SCALE GENOMIC DNA]</scope>
    <source>
        <strain evidence="6">NC_groundwater_70_Ag_B-0.1um_54_66</strain>
    </source>
</reference>
<dbReference type="InterPro" id="IPR026265">
    <property type="entry name" value="LptC"/>
</dbReference>
<dbReference type="PANTHER" id="PTHR37481">
    <property type="entry name" value="LIPOPOLYSACCHARIDE EXPORT SYSTEM PROTEIN LPTC"/>
    <property type="match status" value="1"/>
</dbReference>
<dbReference type="GO" id="GO:0015221">
    <property type="term" value="F:lipopolysaccharide transmembrane transporter activity"/>
    <property type="evidence" value="ECO:0007669"/>
    <property type="project" value="InterPro"/>
</dbReference>
<keyword evidence="4" id="KW-1133">Transmembrane helix</keyword>
<evidence type="ECO:0000256" key="3">
    <source>
        <dbReference type="ARBA" id="ARBA00022692"/>
    </source>
</evidence>